<organism evidence="1">
    <name type="scientific">Anguilla anguilla</name>
    <name type="common">European freshwater eel</name>
    <name type="synonym">Muraena anguilla</name>
    <dbReference type="NCBI Taxonomy" id="7936"/>
    <lineage>
        <taxon>Eukaryota</taxon>
        <taxon>Metazoa</taxon>
        <taxon>Chordata</taxon>
        <taxon>Craniata</taxon>
        <taxon>Vertebrata</taxon>
        <taxon>Euteleostomi</taxon>
        <taxon>Actinopterygii</taxon>
        <taxon>Neopterygii</taxon>
        <taxon>Teleostei</taxon>
        <taxon>Anguilliformes</taxon>
        <taxon>Anguillidae</taxon>
        <taxon>Anguilla</taxon>
    </lineage>
</organism>
<dbReference type="AlphaFoldDB" id="A0A0E9VRX1"/>
<accession>A0A0E9VRX1</accession>
<evidence type="ECO:0000313" key="1">
    <source>
        <dbReference type="EMBL" id="JAH80801.1"/>
    </source>
</evidence>
<sequence length="46" mass="5462">MYSEWPNKYKYMNIAVKTYLCILKECQLLRDYCSCTPSLSGLWPAH</sequence>
<reference evidence="1" key="1">
    <citation type="submission" date="2014-11" db="EMBL/GenBank/DDBJ databases">
        <authorList>
            <person name="Amaro Gonzalez C."/>
        </authorList>
    </citation>
    <scope>NUCLEOTIDE SEQUENCE</scope>
</reference>
<dbReference type="EMBL" id="GBXM01027776">
    <property type="protein sequence ID" value="JAH80801.1"/>
    <property type="molecule type" value="Transcribed_RNA"/>
</dbReference>
<name>A0A0E9VRX1_ANGAN</name>
<reference evidence="1" key="2">
    <citation type="journal article" date="2015" name="Fish Shellfish Immunol.">
        <title>Early steps in the European eel (Anguilla anguilla)-Vibrio vulnificus interaction in the gills: Role of the RtxA13 toxin.</title>
        <authorList>
            <person name="Callol A."/>
            <person name="Pajuelo D."/>
            <person name="Ebbesson L."/>
            <person name="Teles M."/>
            <person name="MacKenzie S."/>
            <person name="Amaro C."/>
        </authorList>
    </citation>
    <scope>NUCLEOTIDE SEQUENCE</scope>
</reference>
<protein>
    <submittedName>
        <fullName evidence="1">Uncharacterized protein</fullName>
    </submittedName>
</protein>
<proteinExistence type="predicted"/>